<feature type="transmembrane region" description="Helical" evidence="1">
    <location>
        <begin position="128"/>
        <end position="152"/>
    </location>
</feature>
<dbReference type="Proteomes" id="UP001366085">
    <property type="component" value="Unassembled WGS sequence"/>
</dbReference>
<proteinExistence type="predicted"/>
<sequence length="521" mass="54978">MTTRAAQPRHARPAGRASAALAGVAAVLLGIGLGTLTAALFVPASSPLPVVGGAMIDLAPPWAKDTMIALFGTGDKLALIIGILVAMLALGALAGVWEWRRAWSGAAVALALGAAAAIVAITREDAGMWAWLPSVLAGVAAAMAMRMLVRWIPVDAAATVRADGTATTRRRFLTLAGVTAAVGILTAVGGSMVRAGSQAVSTIRAALKLPAAASTAVTIPDGADLEIPGLSPLVTPNADFYRIDTALVVPNLDPAEWELRVHGLVEQEVRLTWNDLLALPLREAPVTLSCVSNQVGGGLVGNAVWLGYPIRELLARARPLAEADMVLSRSSDGFTASTPLGALTDDRDALLAIGMNGEPLPLAHGFPVRMVVPGLYGYVSATKWVVELEVTRFDRDRAYWTDRGWSEKGPIKLQSRVDVPRSQSTWAAGPVTVAGVAWMPHTGVSGVQVQIDDDPWQDAELGWDASTDTWVQWRWTWDATPGPHRVTCRAIDADGNMQVFERRPVAPDGATGWHTVTVDIT</sequence>
<feature type="transmembrane region" description="Helical" evidence="1">
    <location>
        <begin position="77"/>
        <end position="96"/>
    </location>
</feature>
<dbReference type="SUPFAM" id="SSF81296">
    <property type="entry name" value="E set domains"/>
    <property type="match status" value="1"/>
</dbReference>
<dbReference type="Pfam" id="PF00174">
    <property type="entry name" value="Oxidored_molyb"/>
    <property type="match status" value="1"/>
</dbReference>
<evidence type="ECO:0000259" key="2">
    <source>
        <dbReference type="Pfam" id="PF00174"/>
    </source>
</evidence>
<dbReference type="InterPro" id="IPR000572">
    <property type="entry name" value="OxRdtase_Mopterin-bd_dom"/>
</dbReference>
<dbReference type="SUPFAM" id="SSF56524">
    <property type="entry name" value="Oxidoreductase molybdopterin-binding domain"/>
    <property type="match status" value="1"/>
</dbReference>
<reference evidence="3 4" key="1">
    <citation type="submission" date="2024-02" db="EMBL/GenBank/DDBJ databases">
        <authorList>
            <person name="Saticioglu I.B."/>
        </authorList>
    </citation>
    <scope>NUCLEOTIDE SEQUENCE [LARGE SCALE GENOMIC DNA]</scope>
    <source>
        <strain evidence="3 4">Mu-43</strain>
    </source>
</reference>
<dbReference type="InterPro" id="IPR036374">
    <property type="entry name" value="OxRdtase_Mopterin-bd_sf"/>
</dbReference>
<gene>
    <name evidence="3" type="ORF">WDU93_02785</name>
</gene>
<dbReference type="RefSeq" id="WP_337317152.1">
    <property type="nucleotide sequence ID" value="NZ_JBBDGN010000001.1"/>
</dbReference>
<dbReference type="InterPro" id="IPR014756">
    <property type="entry name" value="Ig_E-set"/>
</dbReference>
<evidence type="ECO:0000313" key="3">
    <source>
        <dbReference type="EMBL" id="MEJ1090607.1"/>
    </source>
</evidence>
<name>A0ABU8LH01_9MICO</name>
<feature type="transmembrane region" description="Helical" evidence="1">
    <location>
        <begin position="172"/>
        <end position="193"/>
    </location>
</feature>
<dbReference type="PANTHER" id="PTHR19372:SF7">
    <property type="entry name" value="SULFITE OXIDASE, MITOCHONDRIAL"/>
    <property type="match status" value="1"/>
</dbReference>
<keyword evidence="1" id="KW-1133">Transmembrane helix</keyword>
<keyword evidence="1" id="KW-0812">Transmembrane</keyword>
<dbReference type="Gene3D" id="2.60.40.650">
    <property type="match status" value="1"/>
</dbReference>
<keyword evidence="4" id="KW-1185">Reference proteome</keyword>
<accession>A0ABU8LH01</accession>
<organism evidence="3 4">
    <name type="scientific">Microbacterium istanbulense</name>
    <dbReference type="NCBI Taxonomy" id="3122049"/>
    <lineage>
        <taxon>Bacteria</taxon>
        <taxon>Bacillati</taxon>
        <taxon>Actinomycetota</taxon>
        <taxon>Actinomycetes</taxon>
        <taxon>Micrococcales</taxon>
        <taxon>Microbacteriaceae</taxon>
        <taxon>Microbacterium</taxon>
    </lineage>
</organism>
<feature type="transmembrane region" description="Helical" evidence="1">
    <location>
        <begin position="20"/>
        <end position="42"/>
    </location>
</feature>
<dbReference type="EMBL" id="JBBDGN010000001">
    <property type="protein sequence ID" value="MEJ1090607.1"/>
    <property type="molecule type" value="Genomic_DNA"/>
</dbReference>
<feature type="domain" description="Oxidoreductase molybdopterin-binding" evidence="2">
    <location>
        <begin position="248"/>
        <end position="397"/>
    </location>
</feature>
<dbReference type="Gene3D" id="3.90.420.10">
    <property type="entry name" value="Oxidoreductase, molybdopterin-binding domain"/>
    <property type="match status" value="1"/>
</dbReference>
<keyword evidence="1" id="KW-0472">Membrane</keyword>
<protein>
    <submittedName>
        <fullName evidence="3">Molybdopterin-dependent oxidoreductase</fullName>
    </submittedName>
</protein>
<evidence type="ECO:0000313" key="4">
    <source>
        <dbReference type="Proteomes" id="UP001366085"/>
    </source>
</evidence>
<comment type="caution">
    <text evidence="3">The sequence shown here is derived from an EMBL/GenBank/DDBJ whole genome shotgun (WGS) entry which is preliminary data.</text>
</comment>
<dbReference type="PANTHER" id="PTHR19372">
    <property type="entry name" value="SULFITE REDUCTASE"/>
    <property type="match status" value="1"/>
</dbReference>
<evidence type="ECO:0000256" key="1">
    <source>
        <dbReference type="SAM" id="Phobius"/>
    </source>
</evidence>
<feature type="transmembrane region" description="Helical" evidence="1">
    <location>
        <begin position="103"/>
        <end position="122"/>
    </location>
</feature>